<proteinExistence type="predicted"/>
<name>A0AB39XF60_9BRAD</name>
<dbReference type="Gene3D" id="3.30.530.20">
    <property type="match status" value="1"/>
</dbReference>
<sequence length="147" mass="16047">MGVIAVNHEETWRAEYGIETSANPNVVWSIFQDVRGWKTWNTGIEHIEIDGPFATGTWFTMKPPGQETLRSRLIEVRENQCFVDETNVGPLTITVAHRIESLGVGRTRIVYAAQANGPGAAEIGPAVASDFPEVLAALAKLAETRSA</sequence>
<dbReference type="RefSeq" id="WP_369720268.1">
    <property type="nucleotide sequence ID" value="NZ_CP165734.1"/>
</dbReference>
<dbReference type="EMBL" id="CP165734">
    <property type="protein sequence ID" value="XDV55825.1"/>
    <property type="molecule type" value="Genomic_DNA"/>
</dbReference>
<dbReference type="Pfam" id="PF10604">
    <property type="entry name" value="Polyketide_cyc2"/>
    <property type="match status" value="1"/>
</dbReference>
<reference evidence="1" key="1">
    <citation type="submission" date="2024-08" db="EMBL/GenBank/DDBJ databases">
        <authorList>
            <person name="Chaddad Z."/>
            <person name="Lamrabet M."/>
            <person name="Bouhnik O."/>
            <person name="Alami S."/>
            <person name="Wipf D."/>
            <person name="Courty P.E."/>
            <person name="Missbah El Idrissi M."/>
        </authorList>
    </citation>
    <scope>NUCLEOTIDE SEQUENCE</scope>
    <source>
        <strain evidence="1">LLZ17</strain>
    </source>
</reference>
<organism evidence="1">
    <name type="scientific">Bradyrhizobium sp. LLZ17</name>
    <dbReference type="NCBI Taxonomy" id="3239388"/>
    <lineage>
        <taxon>Bacteria</taxon>
        <taxon>Pseudomonadati</taxon>
        <taxon>Pseudomonadota</taxon>
        <taxon>Alphaproteobacteria</taxon>
        <taxon>Hyphomicrobiales</taxon>
        <taxon>Nitrobacteraceae</taxon>
        <taxon>Bradyrhizobium</taxon>
    </lineage>
</organism>
<dbReference type="InterPro" id="IPR023393">
    <property type="entry name" value="START-like_dom_sf"/>
</dbReference>
<dbReference type="InterPro" id="IPR019587">
    <property type="entry name" value="Polyketide_cyclase/dehydratase"/>
</dbReference>
<dbReference type="SUPFAM" id="SSF55961">
    <property type="entry name" value="Bet v1-like"/>
    <property type="match status" value="1"/>
</dbReference>
<accession>A0AB39XF60</accession>
<evidence type="ECO:0000313" key="1">
    <source>
        <dbReference type="EMBL" id="XDV55825.1"/>
    </source>
</evidence>
<dbReference type="AlphaFoldDB" id="A0AB39XF60"/>
<protein>
    <submittedName>
        <fullName evidence="1">SRPBCC family protein</fullName>
    </submittedName>
</protein>
<gene>
    <name evidence="1" type="ORF">AB8Z38_24140</name>
</gene>